<gene>
    <name evidence="2" type="primary">YBL029W</name>
    <name evidence="2" type="ORF">ATY40_BA7501398</name>
</gene>
<keyword evidence="3" id="KW-1185">Reference proteome</keyword>
<sequence>MSAYNSELIDIEFNRKSDSHNLTHFNTNFYYQYENSGNFRDELYSEYFVPEEPIVLDDMGPPPSLSSASVMSSPMSDVSRQFTVGGAPSLNSEPSSLDLSELFSGMGKEETVQCISPMSIENSRSAVANGVLAEGRENSDLSLRVTESSVGQGLSGPLEEETIGSEFITNVFNLDHVATSQRLNTASVYELSNRFEHPSNSSISVISPSSAPSSVSSMESIKPPTSTSSFSSFSSASSSSSYISPASTTTNNSTSPTNAASAGDIISTTTLQPAVLRNSIAESKKKNHTIDIVTETGERKKISDSRLSLPELSKILNLANNQKEASIREKNILNILQTTLGFPLGLKTWIRDTSSQERDALIDQLYINVQQNYNYGYSKEILEIIIRRASYYMMQGRLRRERRAMRKKMQGRSS</sequence>
<name>A0A1B2J5J2_PICPA</name>
<dbReference type="EMBL" id="CP014584">
    <property type="protein sequence ID" value="ANZ73253.1"/>
    <property type="molecule type" value="Genomic_DNA"/>
</dbReference>
<protein>
    <submittedName>
        <fullName evidence="2">BA75_01398T0</fullName>
    </submittedName>
</protein>
<organism evidence="2 3">
    <name type="scientific">Komagataella pastoris</name>
    <name type="common">Yeast</name>
    <name type="synonym">Pichia pastoris</name>
    <dbReference type="NCBI Taxonomy" id="4922"/>
    <lineage>
        <taxon>Eukaryota</taxon>
        <taxon>Fungi</taxon>
        <taxon>Dikarya</taxon>
        <taxon>Ascomycota</taxon>
        <taxon>Saccharomycotina</taxon>
        <taxon>Pichiomycetes</taxon>
        <taxon>Pichiales</taxon>
        <taxon>Pichiaceae</taxon>
        <taxon>Komagataella</taxon>
    </lineage>
</organism>
<dbReference type="AlphaFoldDB" id="A0A1B2J5J2"/>
<accession>A0A1B2J5J2</accession>
<dbReference type="Proteomes" id="UP000094565">
    <property type="component" value="Chromosome 1"/>
</dbReference>
<evidence type="ECO:0000313" key="3">
    <source>
        <dbReference type="Proteomes" id="UP000094565"/>
    </source>
</evidence>
<proteinExistence type="predicted"/>
<dbReference type="OrthoDB" id="4096434at2759"/>
<reference evidence="2 3" key="1">
    <citation type="submission" date="2016-02" db="EMBL/GenBank/DDBJ databases">
        <title>Comparative genomic and transcriptomic foundation for Pichia pastoris.</title>
        <authorList>
            <person name="Love K.R."/>
            <person name="Shah K.A."/>
            <person name="Whittaker C.A."/>
            <person name="Wu J."/>
            <person name="Bartlett M.C."/>
            <person name="Ma D."/>
            <person name="Leeson R.L."/>
            <person name="Priest M."/>
            <person name="Young S.K."/>
            <person name="Love J.C."/>
        </authorList>
    </citation>
    <scope>NUCLEOTIDE SEQUENCE [LARGE SCALE GENOMIC DNA]</scope>
    <source>
        <strain evidence="2 3">ATCC 28485</strain>
    </source>
</reference>
<evidence type="ECO:0000313" key="2">
    <source>
        <dbReference type="EMBL" id="ANZ73253.1"/>
    </source>
</evidence>
<evidence type="ECO:0000256" key="1">
    <source>
        <dbReference type="SAM" id="MobiDB-lite"/>
    </source>
</evidence>
<feature type="region of interest" description="Disordered" evidence="1">
    <location>
        <begin position="198"/>
        <end position="261"/>
    </location>
</feature>